<dbReference type="Proteomes" id="UP000198670">
    <property type="component" value="Unassembled WGS sequence"/>
</dbReference>
<evidence type="ECO:0000256" key="4">
    <source>
        <dbReference type="SAM" id="SignalP"/>
    </source>
</evidence>
<reference evidence="6 7" key="1">
    <citation type="submission" date="2016-10" db="EMBL/GenBank/DDBJ databases">
        <authorList>
            <person name="de Groot N.N."/>
        </authorList>
    </citation>
    <scope>NUCLEOTIDE SEQUENCE [LARGE SCALE GENOMIC DNA]</scope>
    <source>
        <strain evidence="6 7">RK1</strain>
    </source>
</reference>
<keyword evidence="4" id="KW-0732">Signal</keyword>
<dbReference type="Gene3D" id="3.20.20.80">
    <property type="entry name" value="Glycosidases"/>
    <property type="match status" value="1"/>
</dbReference>
<dbReference type="InterPro" id="IPR017853">
    <property type="entry name" value="GH"/>
</dbReference>
<proteinExistence type="inferred from homology"/>
<keyword evidence="7" id="KW-1185">Reference proteome</keyword>
<evidence type="ECO:0000259" key="5">
    <source>
        <dbReference type="Pfam" id="PF01229"/>
    </source>
</evidence>
<dbReference type="AlphaFoldDB" id="A0A1I3HIR2"/>
<dbReference type="EMBL" id="FOQO01000003">
    <property type="protein sequence ID" value="SFI35572.1"/>
    <property type="molecule type" value="Genomic_DNA"/>
</dbReference>
<keyword evidence="3" id="KW-0326">Glycosidase</keyword>
<feature type="chain" id="PRO_5011739093" evidence="4">
    <location>
        <begin position="22"/>
        <end position="480"/>
    </location>
</feature>
<comment type="similarity">
    <text evidence="1">Belongs to the glycosyl hydrolase 39 family.</text>
</comment>
<feature type="signal peptide" evidence="4">
    <location>
        <begin position="1"/>
        <end position="21"/>
    </location>
</feature>
<name>A0A1I3HIR2_9SPHI</name>
<evidence type="ECO:0000313" key="7">
    <source>
        <dbReference type="Proteomes" id="UP000198670"/>
    </source>
</evidence>
<dbReference type="RefSeq" id="WP_177195093.1">
    <property type="nucleotide sequence ID" value="NZ_FOQO01000003.1"/>
</dbReference>
<gene>
    <name evidence="6" type="ORF">SAMN05444682_103380</name>
</gene>
<dbReference type="PANTHER" id="PTHR12631:SF10">
    <property type="entry name" value="BETA-XYLOSIDASE-LIKE PROTEIN-RELATED"/>
    <property type="match status" value="1"/>
</dbReference>
<protein>
    <submittedName>
        <fullName evidence="6">Glycosyl hydrolases family 39</fullName>
    </submittedName>
</protein>
<accession>A0A1I3HIR2</accession>
<dbReference type="InterPro" id="IPR049166">
    <property type="entry name" value="GH39_cat"/>
</dbReference>
<organism evidence="6 7">
    <name type="scientific">Parapedobacter indicus</name>
    <dbReference type="NCBI Taxonomy" id="1477437"/>
    <lineage>
        <taxon>Bacteria</taxon>
        <taxon>Pseudomonadati</taxon>
        <taxon>Bacteroidota</taxon>
        <taxon>Sphingobacteriia</taxon>
        <taxon>Sphingobacteriales</taxon>
        <taxon>Sphingobacteriaceae</taxon>
        <taxon>Parapedobacter</taxon>
    </lineage>
</organism>
<feature type="domain" description="Glycosyl hydrolases family 39 N-terminal catalytic" evidence="5">
    <location>
        <begin position="90"/>
        <end position="240"/>
    </location>
</feature>
<dbReference type="Pfam" id="PF01229">
    <property type="entry name" value="Glyco_hydro_39"/>
    <property type="match status" value="1"/>
</dbReference>
<sequence>MRTKSTLLTAVSLCIANWGLAQYPVGPDQYELLGVLKGKPASEIKSSTWSIGGETLDRDYADYHSYSKYLGDLGAKRIRLQAGWAKCERVKGQYNFTWLDEIIDDALSRGVRPWVEFSYGNPIYEGGGEPKLGGALPTSEEALKAWDAWVTALVTRNKNKVIEWEVWNEPDLTPKITGKAYADFYIRTAELVRKIQPDARLLALGYAGVSRVNFLTEFFDVLKAQGKLDLVDVVTFHGYPPNPDDLYPTIENLKKVVHGYASRIKLMQGENGCPSTPSSNSVGALRQLDWTELSQAKYVARRLMGDYGRGIETNLFTLSDLHYQQGDHFSGVNSKGLLKTHEDKTIDRPKISYFSAQRIMGYFNLDEVSRLEPDALSVETTPKSVSAFGYRHLATGSPVYVFWNHEKRPAESFPPMMEDIRIDDKINNPVYVDLISGNVFAIPATAIETVDGKRTIKNIPIPDYPILVADQSAIPYQECR</sequence>
<dbReference type="STRING" id="1477437.SAMN05444682_103380"/>
<dbReference type="InterPro" id="IPR051923">
    <property type="entry name" value="Glycosyl_Hydrolase_39"/>
</dbReference>
<evidence type="ECO:0000256" key="3">
    <source>
        <dbReference type="ARBA" id="ARBA00023295"/>
    </source>
</evidence>
<evidence type="ECO:0000313" key="6">
    <source>
        <dbReference type="EMBL" id="SFI35572.1"/>
    </source>
</evidence>
<dbReference type="SUPFAM" id="SSF51445">
    <property type="entry name" value="(Trans)glycosidases"/>
    <property type="match status" value="1"/>
</dbReference>
<dbReference type="GO" id="GO:0004553">
    <property type="term" value="F:hydrolase activity, hydrolyzing O-glycosyl compounds"/>
    <property type="evidence" value="ECO:0007669"/>
    <property type="project" value="TreeGrafter"/>
</dbReference>
<dbReference type="PANTHER" id="PTHR12631">
    <property type="entry name" value="ALPHA-L-IDURONIDASE"/>
    <property type="match status" value="1"/>
</dbReference>
<keyword evidence="2 6" id="KW-0378">Hydrolase</keyword>
<evidence type="ECO:0000256" key="1">
    <source>
        <dbReference type="ARBA" id="ARBA00008875"/>
    </source>
</evidence>
<evidence type="ECO:0000256" key="2">
    <source>
        <dbReference type="ARBA" id="ARBA00022801"/>
    </source>
</evidence>